<comment type="caution">
    <text evidence="1">The sequence shown here is derived from an EMBL/GenBank/DDBJ whole genome shotgun (WGS) entry which is preliminary data.</text>
</comment>
<dbReference type="Proteomes" id="UP000030598">
    <property type="component" value="Unassembled WGS sequence"/>
</dbReference>
<dbReference type="AlphaFoldDB" id="A0A0A1ZGS9"/>
<reference evidence="2" key="1">
    <citation type="journal article" date="2014" name="Sci. Data">
        <title>Genomes of diverse isolates of the marine cyanobacterium Prochlorococcus.</title>
        <authorList>
            <person name="Biller S."/>
            <person name="Berube P."/>
            <person name="Thompson J."/>
            <person name="Kelly L."/>
            <person name="Roggensack S."/>
            <person name="Awad L."/>
            <person name="Roache-Johnson K."/>
            <person name="Ding H."/>
            <person name="Giovannoni S.J."/>
            <person name="Moore L.R."/>
            <person name="Chisholm S.W."/>
        </authorList>
    </citation>
    <scope>NUCLEOTIDE SEQUENCE [LARGE SCALE GENOMIC DNA]</scope>
    <source>
        <strain evidence="2">GP2</strain>
    </source>
</reference>
<evidence type="ECO:0000313" key="2">
    <source>
        <dbReference type="Proteomes" id="UP000030598"/>
    </source>
</evidence>
<evidence type="ECO:0000313" key="1">
    <source>
        <dbReference type="EMBL" id="KGF87448.1"/>
    </source>
</evidence>
<accession>A0A0A1ZGS9</accession>
<dbReference type="STRING" id="59925.EU91_1178"/>
<name>A0A0A1ZGS9_PROMR</name>
<gene>
    <name evidence="1" type="ORF">EU91_1178</name>
</gene>
<organism evidence="1 2">
    <name type="scientific">Prochlorococcus marinus str. GP2</name>
    <dbReference type="NCBI Taxonomy" id="59925"/>
    <lineage>
        <taxon>Bacteria</taxon>
        <taxon>Bacillati</taxon>
        <taxon>Cyanobacteriota</taxon>
        <taxon>Cyanophyceae</taxon>
        <taxon>Synechococcales</taxon>
        <taxon>Prochlorococcaceae</taxon>
        <taxon>Prochlorococcus</taxon>
    </lineage>
</organism>
<protein>
    <submittedName>
        <fullName evidence="1">Uncharacterized protein</fullName>
    </submittedName>
</protein>
<sequence length="45" mass="4924">MFSISNANAGGCSSHTEKKAEIECLSDDKKCIEAKEKESLYKVEA</sequence>
<proteinExistence type="predicted"/>
<dbReference type="EMBL" id="JNAH01000005">
    <property type="protein sequence ID" value="KGF87448.1"/>
    <property type="molecule type" value="Genomic_DNA"/>
</dbReference>